<dbReference type="EMBL" id="CP104778">
    <property type="protein sequence ID" value="WPC22048.1"/>
    <property type="molecule type" value="Genomic_DNA"/>
</dbReference>
<dbReference type="RefSeq" id="WP_063698327.1">
    <property type="nucleotide sequence ID" value="NZ_BBIM01000037.1"/>
</dbReference>
<keyword evidence="3" id="KW-1185">Reference proteome</keyword>
<dbReference type="Proteomes" id="UP001302696">
    <property type="component" value="Chromosome"/>
</dbReference>
<evidence type="ECO:0000313" key="3">
    <source>
        <dbReference type="Proteomes" id="UP001302696"/>
    </source>
</evidence>
<accession>A0ABZ0Q7B4</accession>
<evidence type="ECO:0008006" key="4">
    <source>
        <dbReference type="Google" id="ProtNLM"/>
    </source>
</evidence>
<organism evidence="2 3">
    <name type="scientific">Pediococcus inopinatus</name>
    <dbReference type="NCBI Taxonomy" id="114090"/>
    <lineage>
        <taxon>Bacteria</taxon>
        <taxon>Bacillati</taxon>
        <taxon>Bacillota</taxon>
        <taxon>Bacilli</taxon>
        <taxon>Lactobacillales</taxon>
        <taxon>Lactobacillaceae</taxon>
        <taxon>Pediococcus</taxon>
    </lineage>
</organism>
<evidence type="ECO:0000256" key="1">
    <source>
        <dbReference type="SAM" id="SignalP"/>
    </source>
</evidence>
<sequence>MKKALLVLGILGISIGALLTACSPKHIEVTNAVNRLTRDYHTHNYPGKITAVKATHTGYEMYTYLDLKYKYTEKVNGRKVSISDEAGFDKYEDGKKYDTTMYYDGKSDFSQDIAIFVQQAAWQQPKAKKVVARTQRVFKQLATKVHGLSYKKVTGEVGGELERNYAFLPSGKKNASARETLTNQITKNRRSASKTAQAFNGFYNFPVQRFMAQNIMWLHVDMQYPMAHDSQSKKGANQINVMYNQMFTQLKKLDLTHLPDGKYVVEVWFTTKGKENDNLDDCLLTIHDGKLTDAKRYQDNPYGE</sequence>
<reference evidence="3" key="1">
    <citation type="submission" date="2024-06" db="EMBL/GenBank/DDBJ databases">
        <authorList>
            <person name="Chang H.C."/>
            <person name="Mun S.Y."/>
        </authorList>
    </citation>
    <scope>NUCLEOTIDE SEQUENCE [LARGE SCALE GENOMIC DNA]</scope>
    <source>
        <strain evidence="3">KT1</strain>
    </source>
</reference>
<protein>
    <recommendedName>
        <fullName evidence="4">Lipoprotein</fullName>
    </recommendedName>
</protein>
<dbReference type="PROSITE" id="PS51257">
    <property type="entry name" value="PROKAR_LIPOPROTEIN"/>
    <property type="match status" value="1"/>
</dbReference>
<keyword evidence="1" id="KW-0732">Signal</keyword>
<name>A0ABZ0Q7B4_9LACO</name>
<feature type="signal peptide" evidence="1">
    <location>
        <begin position="1"/>
        <end position="19"/>
    </location>
</feature>
<gene>
    <name evidence="2" type="ORF">N6G96_02190</name>
</gene>
<feature type="chain" id="PRO_5047077967" description="Lipoprotein" evidence="1">
    <location>
        <begin position="20"/>
        <end position="304"/>
    </location>
</feature>
<proteinExistence type="predicted"/>
<evidence type="ECO:0000313" key="2">
    <source>
        <dbReference type="EMBL" id="WPC22048.1"/>
    </source>
</evidence>